<proteinExistence type="predicted"/>
<evidence type="ECO:0000313" key="1">
    <source>
        <dbReference type="EMBL" id="KAF6081870.1"/>
    </source>
</evidence>
<reference evidence="1 2" key="1">
    <citation type="journal article" date="2020" name="Nature">
        <title>Six reference-quality genomes reveal evolution of bat adaptations.</title>
        <authorList>
            <person name="Jebb D."/>
            <person name="Huang Z."/>
            <person name="Pippel M."/>
            <person name="Hughes G.M."/>
            <person name="Lavrichenko K."/>
            <person name="Devanna P."/>
            <person name="Winkler S."/>
            <person name="Jermiin L.S."/>
            <person name="Skirmuntt E.C."/>
            <person name="Katzourakis A."/>
            <person name="Burkitt-Gray L."/>
            <person name="Ray D.A."/>
            <person name="Sullivan K.A.M."/>
            <person name="Roscito J.G."/>
            <person name="Kirilenko B.M."/>
            <person name="Davalos L.M."/>
            <person name="Corthals A.P."/>
            <person name="Power M.L."/>
            <person name="Jones G."/>
            <person name="Ransome R.D."/>
            <person name="Dechmann D.K.N."/>
            <person name="Locatelli A.G."/>
            <person name="Puechmaille S.J."/>
            <person name="Fedrigo O."/>
            <person name="Jarvis E.D."/>
            <person name="Hiller M."/>
            <person name="Vernes S.C."/>
            <person name="Myers E.W."/>
            <person name="Teeling E.C."/>
        </authorList>
    </citation>
    <scope>NUCLEOTIDE SEQUENCE [LARGE SCALE GENOMIC DNA]</scope>
    <source>
        <strain evidence="1">Bat1K_MPI-CBG_1</strain>
    </source>
</reference>
<name>A0A833YTJ2_9CHIR</name>
<dbReference type="Proteomes" id="UP000664940">
    <property type="component" value="Unassembled WGS sequence"/>
</dbReference>
<comment type="caution">
    <text evidence="1">The sequence shown here is derived from an EMBL/GenBank/DDBJ whole genome shotgun (WGS) entry which is preliminary data.</text>
</comment>
<organism evidence="1 2">
    <name type="scientific">Phyllostomus discolor</name>
    <name type="common">pale spear-nosed bat</name>
    <dbReference type="NCBI Taxonomy" id="89673"/>
    <lineage>
        <taxon>Eukaryota</taxon>
        <taxon>Metazoa</taxon>
        <taxon>Chordata</taxon>
        <taxon>Craniata</taxon>
        <taxon>Vertebrata</taxon>
        <taxon>Euteleostomi</taxon>
        <taxon>Mammalia</taxon>
        <taxon>Eutheria</taxon>
        <taxon>Laurasiatheria</taxon>
        <taxon>Chiroptera</taxon>
        <taxon>Yangochiroptera</taxon>
        <taxon>Phyllostomidae</taxon>
        <taxon>Phyllostominae</taxon>
        <taxon>Phyllostomus</taxon>
    </lineage>
</organism>
<accession>A0A833YTJ2</accession>
<sequence length="140" mass="14397">MIGTTRPESWEEALVLPDPAGGRAVPGCPRRRQGGKAAAAAAAVLAGAGPPPLYKGAGVGRDRHPCGPMASWCLPEPSQSMPVARPRWVSRPMGKFKGVWGGTESRVAGQVRFAHGPLEGREGWPGSCALGPGGSVPARV</sequence>
<evidence type="ECO:0000313" key="2">
    <source>
        <dbReference type="Proteomes" id="UP000664940"/>
    </source>
</evidence>
<dbReference type="EMBL" id="JABVXQ010000013">
    <property type="protein sequence ID" value="KAF6081870.1"/>
    <property type="molecule type" value="Genomic_DNA"/>
</dbReference>
<protein>
    <submittedName>
        <fullName evidence="1">Uncharacterized protein</fullName>
    </submittedName>
</protein>
<gene>
    <name evidence="1" type="ORF">HJG60_008871</name>
</gene>
<dbReference type="AlphaFoldDB" id="A0A833YTJ2"/>